<reference evidence="1" key="1">
    <citation type="submission" date="2022-06" db="EMBL/GenBank/DDBJ databases">
        <title>Isolation of gut microbiota from human fecal samples.</title>
        <authorList>
            <person name="Pamer E.G."/>
            <person name="Barat B."/>
            <person name="Waligurski E."/>
            <person name="Medina S."/>
            <person name="Paddock L."/>
            <person name="Mostad J."/>
        </authorList>
    </citation>
    <scope>NUCLEOTIDE SEQUENCE</scope>
    <source>
        <strain evidence="1">DFI.9.91</strain>
    </source>
</reference>
<dbReference type="Proteomes" id="UP001204562">
    <property type="component" value="Unassembled WGS sequence"/>
</dbReference>
<gene>
    <name evidence="1" type="ORF">NE579_01960</name>
</gene>
<proteinExistence type="predicted"/>
<organism evidence="1 2">
    <name type="scientific">Intestinimonas massiliensis</name>
    <name type="common">ex Afouda et al. 2020</name>
    <dbReference type="NCBI Taxonomy" id="1673721"/>
    <lineage>
        <taxon>Bacteria</taxon>
        <taxon>Bacillati</taxon>
        <taxon>Bacillota</taxon>
        <taxon>Clostridia</taxon>
        <taxon>Eubacteriales</taxon>
        <taxon>Intestinimonas</taxon>
    </lineage>
</organism>
<accession>A0AAW5JKI8</accession>
<name>A0AAW5JKI8_9FIRM</name>
<protein>
    <submittedName>
        <fullName evidence="1">Uncharacterized protein</fullName>
    </submittedName>
</protein>
<sequence>MQIFFWGGSYEEREDTDGPAAGCAAGGAEGVVLPVRRGALPLGPGGADSGGAAVRRVRLGTET</sequence>
<evidence type="ECO:0000313" key="1">
    <source>
        <dbReference type="EMBL" id="MCQ4769230.1"/>
    </source>
</evidence>
<evidence type="ECO:0000313" key="2">
    <source>
        <dbReference type="Proteomes" id="UP001204562"/>
    </source>
</evidence>
<dbReference type="EMBL" id="JANFYS010000002">
    <property type="protein sequence ID" value="MCQ4769230.1"/>
    <property type="molecule type" value="Genomic_DNA"/>
</dbReference>
<comment type="caution">
    <text evidence="1">The sequence shown here is derived from an EMBL/GenBank/DDBJ whole genome shotgun (WGS) entry which is preliminary data.</text>
</comment>
<dbReference type="RefSeq" id="WP_256303059.1">
    <property type="nucleotide sequence ID" value="NZ_JANFYS010000002.1"/>
</dbReference>
<dbReference type="AlphaFoldDB" id="A0AAW5JKI8"/>